<dbReference type="PROSITE" id="PS00223">
    <property type="entry name" value="ANNEXIN_1"/>
    <property type="match status" value="1"/>
</dbReference>
<evidence type="ECO:0000256" key="4">
    <source>
        <dbReference type="ARBA" id="ARBA00023216"/>
    </source>
</evidence>
<organism evidence="8 9">
    <name type="scientific">Spinacia oleracea</name>
    <name type="common">Spinach</name>
    <dbReference type="NCBI Taxonomy" id="3562"/>
    <lineage>
        <taxon>Eukaryota</taxon>
        <taxon>Viridiplantae</taxon>
        <taxon>Streptophyta</taxon>
        <taxon>Embryophyta</taxon>
        <taxon>Tracheophyta</taxon>
        <taxon>Spermatophyta</taxon>
        <taxon>Magnoliopsida</taxon>
        <taxon>eudicotyledons</taxon>
        <taxon>Gunneridae</taxon>
        <taxon>Pentapetalae</taxon>
        <taxon>Caryophyllales</taxon>
        <taxon>Chenopodiaceae</taxon>
        <taxon>Chenopodioideae</taxon>
        <taxon>Anserineae</taxon>
        <taxon>Spinacia</taxon>
    </lineage>
</organism>
<sequence>MATIVAPEKTSPIDDAYVIKTACRGLGTDEKALILLLGRRTANQIKQIKQAYLEVYQEDLIKQLKCEISGDFEKAMCQWVVDPVECDAIQIHEALKKAKPDYNLVAEIASTKSPEELLAVKRAFHKIYKHALEEDVASHTRGKMRKFLVGIVSTYKYHGDEIDEIIAHSDANILHDELQDGKSVHEEIIRIISTRSKQQLLVTFNHFKDIHGTSISRALRVAPEQEFFQTVRVAIKCIKCPPRYFAKMLRNAIVGLGTDEDVLTRVIITRAEIDLKEIKQVYFEKNNTSLDEAVAGDTSGDYRAFLLTLLGSDGY</sequence>
<dbReference type="InterPro" id="IPR018252">
    <property type="entry name" value="Annexin_repeat_CS"/>
</dbReference>
<keyword evidence="2 7" id="KW-0677">Repeat</keyword>
<dbReference type="SMART" id="SM00335">
    <property type="entry name" value="ANX"/>
    <property type="match status" value="3"/>
</dbReference>
<evidence type="ECO:0000256" key="6">
    <source>
        <dbReference type="PIRSR" id="PIRSR609118-1"/>
    </source>
</evidence>
<evidence type="ECO:0000256" key="1">
    <source>
        <dbReference type="ARBA" id="ARBA00022723"/>
    </source>
</evidence>
<dbReference type="AlphaFoldDB" id="A0A9R0JQH7"/>
<dbReference type="SUPFAM" id="SSF47874">
    <property type="entry name" value="Annexin"/>
    <property type="match status" value="1"/>
</dbReference>
<dbReference type="Proteomes" id="UP000813463">
    <property type="component" value="Chromosome 4"/>
</dbReference>
<evidence type="ECO:0000313" key="9">
    <source>
        <dbReference type="RefSeq" id="XP_021843234.2"/>
    </source>
</evidence>
<feature type="binding site" evidence="6">
    <location>
        <position position="298"/>
    </location>
    <ligand>
        <name>Ca(2+)</name>
        <dbReference type="ChEBI" id="CHEBI:29108"/>
        <label>3</label>
    </ligand>
</feature>
<dbReference type="GO" id="GO:0009414">
    <property type="term" value="P:response to water deprivation"/>
    <property type="evidence" value="ECO:0000318"/>
    <property type="project" value="GO_Central"/>
</dbReference>
<dbReference type="InterPro" id="IPR037104">
    <property type="entry name" value="Annexin_sf"/>
</dbReference>
<proteinExistence type="inferred from homology"/>
<dbReference type="PRINTS" id="PR00196">
    <property type="entry name" value="ANNEXIN"/>
</dbReference>
<dbReference type="GO" id="GO:0009651">
    <property type="term" value="P:response to salt stress"/>
    <property type="evidence" value="ECO:0000318"/>
    <property type="project" value="GO_Central"/>
</dbReference>
<comment type="similarity">
    <text evidence="7">Belongs to the annexin family.</text>
</comment>
<dbReference type="PANTHER" id="PTHR10502:SF193">
    <property type="entry name" value="ANNEXIN D8"/>
    <property type="match status" value="1"/>
</dbReference>
<reference evidence="9" key="2">
    <citation type="submission" date="2025-08" db="UniProtKB">
        <authorList>
            <consortium name="RefSeq"/>
        </authorList>
    </citation>
    <scope>IDENTIFICATION</scope>
    <source>
        <tissue evidence="9">Leaf</tissue>
    </source>
</reference>
<dbReference type="PRINTS" id="PR01814">
    <property type="entry name" value="ANNEXINPLANT"/>
</dbReference>
<dbReference type="GO" id="GO:0001786">
    <property type="term" value="F:phosphatidylserine binding"/>
    <property type="evidence" value="ECO:0000318"/>
    <property type="project" value="GO_Central"/>
</dbReference>
<evidence type="ECO:0000256" key="7">
    <source>
        <dbReference type="RuleBase" id="RU003540"/>
    </source>
</evidence>
<dbReference type="GO" id="GO:0009408">
    <property type="term" value="P:response to heat"/>
    <property type="evidence" value="ECO:0000318"/>
    <property type="project" value="GO_Central"/>
</dbReference>
<dbReference type="GO" id="GO:0005737">
    <property type="term" value="C:cytoplasm"/>
    <property type="evidence" value="ECO:0000318"/>
    <property type="project" value="GO_Central"/>
</dbReference>
<dbReference type="KEGG" id="soe:110783232"/>
<dbReference type="GO" id="GO:0005544">
    <property type="term" value="F:calcium-dependent phospholipid binding"/>
    <property type="evidence" value="ECO:0000318"/>
    <property type="project" value="GO_Central"/>
</dbReference>
<dbReference type="PANTHER" id="PTHR10502">
    <property type="entry name" value="ANNEXIN"/>
    <property type="match status" value="1"/>
</dbReference>
<dbReference type="InterPro" id="IPR009118">
    <property type="entry name" value="AnnexinD_plant"/>
</dbReference>
<keyword evidence="8" id="KW-1185">Reference proteome</keyword>
<feature type="binding site" evidence="6">
    <location>
        <position position="67"/>
    </location>
    <ligand>
        <name>Ca(2+)</name>
        <dbReference type="ChEBI" id="CHEBI:29108"/>
        <label>1</label>
    </ligand>
</feature>
<comment type="domain">
    <text evidence="7">A pair of annexin repeats may form one binding site for calcium and phospholipid.</text>
</comment>
<name>A0A9R0JQH7_SPIOL</name>
<dbReference type="PROSITE" id="PS51897">
    <property type="entry name" value="ANNEXIN_2"/>
    <property type="match status" value="3"/>
</dbReference>
<evidence type="ECO:0000256" key="5">
    <source>
        <dbReference type="ARBA" id="ARBA00023302"/>
    </source>
</evidence>
<feature type="binding site" evidence="6">
    <location>
        <position position="25"/>
    </location>
    <ligand>
        <name>Ca(2+)</name>
        <dbReference type="ChEBI" id="CHEBI:29108"/>
        <label>1</label>
    </ligand>
</feature>
<dbReference type="InterPro" id="IPR001464">
    <property type="entry name" value="Annexin"/>
</dbReference>
<protein>
    <recommendedName>
        <fullName evidence="7">Annexin</fullName>
    </recommendedName>
</protein>
<gene>
    <name evidence="9" type="primary">LOC110783232</name>
</gene>
<dbReference type="GeneID" id="110783232"/>
<feature type="binding site" evidence="6">
    <location>
        <position position="295"/>
    </location>
    <ligand>
        <name>Ca(2+)</name>
        <dbReference type="ChEBI" id="CHEBI:29108"/>
        <label>3</label>
    </ligand>
</feature>
<dbReference type="RefSeq" id="XP_021843234.2">
    <property type="nucleotide sequence ID" value="XM_021987542.2"/>
</dbReference>
<dbReference type="GO" id="GO:0005886">
    <property type="term" value="C:plasma membrane"/>
    <property type="evidence" value="ECO:0000318"/>
    <property type="project" value="GO_Central"/>
</dbReference>
<dbReference type="GO" id="GO:0009409">
    <property type="term" value="P:response to cold"/>
    <property type="evidence" value="ECO:0000318"/>
    <property type="project" value="GO_Central"/>
</dbReference>
<dbReference type="Pfam" id="PF00191">
    <property type="entry name" value="Annexin"/>
    <property type="match status" value="4"/>
</dbReference>
<evidence type="ECO:0000256" key="3">
    <source>
        <dbReference type="ARBA" id="ARBA00022837"/>
    </source>
</evidence>
<evidence type="ECO:0000256" key="2">
    <source>
        <dbReference type="ARBA" id="ARBA00022737"/>
    </source>
</evidence>
<feature type="binding site" evidence="6">
    <location>
        <position position="253"/>
    </location>
    <ligand>
        <name>Ca(2+)</name>
        <dbReference type="ChEBI" id="CHEBI:29108"/>
        <label>2</label>
    </ligand>
</feature>
<keyword evidence="4 7" id="KW-0041">Annexin</keyword>
<keyword evidence="3 6" id="KW-0106">Calcium</keyword>
<reference evidence="8" key="1">
    <citation type="journal article" date="2021" name="Nat. Commun.">
        <title>Genomic analyses provide insights into spinach domestication and the genetic basis of agronomic traits.</title>
        <authorList>
            <person name="Cai X."/>
            <person name="Sun X."/>
            <person name="Xu C."/>
            <person name="Sun H."/>
            <person name="Wang X."/>
            <person name="Ge C."/>
            <person name="Zhang Z."/>
            <person name="Wang Q."/>
            <person name="Fei Z."/>
            <person name="Jiao C."/>
            <person name="Wang Q."/>
        </authorList>
    </citation>
    <scope>NUCLEOTIDE SEQUENCE [LARGE SCALE GENOMIC DNA]</scope>
    <source>
        <strain evidence="8">cv. Varoflay</strain>
    </source>
</reference>
<feature type="binding site" evidence="6">
    <location>
        <position position="27"/>
    </location>
    <ligand>
        <name>Ca(2+)</name>
        <dbReference type="ChEBI" id="CHEBI:29108"/>
        <label>1</label>
    </ligand>
</feature>
<feature type="binding site" evidence="6">
    <location>
        <position position="257"/>
    </location>
    <ligand>
        <name>Ca(2+)</name>
        <dbReference type="ChEBI" id="CHEBI:29108"/>
        <label>2</label>
    </ligand>
</feature>
<keyword evidence="1 6" id="KW-0479">Metal-binding</keyword>
<accession>A0A9R0JQH7</accession>
<keyword evidence="5 7" id="KW-0111">Calcium/phospholipid-binding</keyword>
<feature type="binding site" evidence="6">
    <location>
        <position position="297"/>
    </location>
    <ligand>
        <name>Ca(2+)</name>
        <dbReference type="ChEBI" id="CHEBI:29108"/>
        <label>2</label>
    </ligand>
</feature>
<evidence type="ECO:0000313" key="8">
    <source>
        <dbReference type="Proteomes" id="UP000813463"/>
    </source>
</evidence>
<dbReference type="GO" id="GO:0005509">
    <property type="term" value="F:calcium ion binding"/>
    <property type="evidence" value="ECO:0007669"/>
    <property type="project" value="InterPro"/>
</dbReference>
<dbReference type="InterPro" id="IPR018502">
    <property type="entry name" value="Annexin_repeat"/>
</dbReference>
<dbReference type="Gene3D" id="1.10.220.10">
    <property type="entry name" value="Annexin"/>
    <property type="match status" value="4"/>
</dbReference>